<feature type="region of interest" description="Disordered" evidence="1">
    <location>
        <begin position="111"/>
        <end position="140"/>
    </location>
</feature>
<evidence type="ECO:0000313" key="3">
    <source>
        <dbReference type="EMBL" id="GMF57262.1"/>
    </source>
</evidence>
<accession>A0A9W7D3J5</accession>
<evidence type="ECO:0000256" key="1">
    <source>
        <dbReference type="SAM" id="MobiDB-lite"/>
    </source>
</evidence>
<feature type="chain" id="PRO_5040979042" evidence="2">
    <location>
        <begin position="25"/>
        <end position="303"/>
    </location>
</feature>
<evidence type="ECO:0000313" key="4">
    <source>
        <dbReference type="Proteomes" id="UP001165121"/>
    </source>
</evidence>
<dbReference type="EMBL" id="BSXT01004261">
    <property type="protein sequence ID" value="GMF57262.1"/>
    <property type="molecule type" value="Genomic_DNA"/>
</dbReference>
<keyword evidence="2" id="KW-0732">Signal</keyword>
<name>A0A9W7D3J5_9STRA</name>
<evidence type="ECO:0000256" key="2">
    <source>
        <dbReference type="SAM" id="SignalP"/>
    </source>
</evidence>
<reference evidence="3" key="1">
    <citation type="submission" date="2023-04" db="EMBL/GenBank/DDBJ databases">
        <title>Phytophthora fragariaefolia NBRC 109709.</title>
        <authorList>
            <person name="Ichikawa N."/>
            <person name="Sato H."/>
            <person name="Tonouchi N."/>
        </authorList>
    </citation>
    <scope>NUCLEOTIDE SEQUENCE</scope>
    <source>
        <strain evidence="3">NBRC 109709</strain>
    </source>
</reference>
<proteinExistence type="predicted"/>
<gene>
    <name evidence="3" type="ORF">Pfra01_002443200</name>
</gene>
<protein>
    <submittedName>
        <fullName evidence="3">Unnamed protein product</fullName>
    </submittedName>
</protein>
<feature type="signal peptide" evidence="2">
    <location>
        <begin position="1"/>
        <end position="24"/>
    </location>
</feature>
<sequence length="303" mass="32325">MMNPRATLCCSVAIAYATSSLLRALQCLLTVVGAPPTLDPPDGDSLHVQHALQPRSGYQWTYSCPQARSQPRVRIPYDRVGSRSLDGLAAQPLAVDRPSYTRSKQILRRYLDNSDSDSGGTIAGEEAEDSSVDKGPAGSHKVHEGIVSVAISGPPTAGEIKTAHSGNAISEARGTVHEAVVLEAMTNGEPPGCSPGVSIAVATTIEASPDNSINVLEQTFVSVVRVLTTESTDRGDDNSYEHVAAEFELEDYAKELAFLLDLTEPAETKLDYTANNVQNPELSAEQQASLIAVLKNPDKNNDR</sequence>
<keyword evidence="4" id="KW-1185">Reference proteome</keyword>
<organism evidence="3 4">
    <name type="scientific">Phytophthora fragariaefolia</name>
    <dbReference type="NCBI Taxonomy" id="1490495"/>
    <lineage>
        <taxon>Eukaryota</taxon>
        <taxon>Sar</taxon>
        <taxon>Stramenopiles</taxon>
        <taxon>Oomycota</taxon>
        <taxon>Peronosporomycetes</taxon>
        <taxon>Peronosporales</taxon>
        <taxon>Peronosporaceae</taxon>
        <taxon>Phytophthora</taxon>
    </lineage>
</organism>
<dbReference type="Proteomes" id="UP001165121">
    <property type="component" value="Unassembled WGS sequence"/>
</dbReference>
<comment type="caution">
    <text evidence="3">The sequence shown here is derived from an EMBL/GenBank/DDBJ whole genome shotgun (WGS) entry which is preliminary data.</text>
</comment>
<dbReference type="AlphaFoldDB" id="A0A9W7D3J5"/>